<gene>
    <name evidence="1" type="ORF">A2024_06450</name>
</gene>
<dbReference type="EMBL" id="MFFM01000017">
    <property type="protein sequence ID" value="OGF13476.1"/>
    <property type="molecule type" value="Genomic_DNA"/>
</dbReference>
<name>A0A1F5RGA3_9BACT</name>
<dbReference type="PROSITE" id="PS51257">
    <property type="entry name" value="PROKAR_LIPOPROTEIN"/>
    <property type="match status" value="1"/>
</dbReference>
<dbReference type="Proteomes" id="UP000177230">
    <property type="component" value="Unassembled WGS sequence"/>
</dbReference>
<comment type="caution">
    <text evidence="1">The sequence shown here is derived from an EMBL/GenBank/DDBJ whole genome shotgun (WGS) entry which is preliminary data.</text>
</comment>
<evidence type="ECO:0000313" key="1">
    <source>
        <dbReference type="EMBL" id="OGF13476.1"/>
    </source>
</evidence>
<dbReference type="AlphaFoldDB" id="A0A1F5RGA3"/>
<evidence type="ECO:0000313" key="2">
    <source>
        <dbReference type="Proteomes" id="UP000177230"/>
    </source>
</evidence>
<proteinExistence type="predicted"/>
<accession>A0A1F5RGA3</accession>
<protein>
    <submittedName>
        <fullName evidence="1">Uncharacterized protein</fullName>
    </submittedName>
</protein>
<organism evidence="1 2">
    <name type="scientific">Candidatus Edwardsbacteria bacterium GWF2_54_11</name>
    <dbReference type="NCBI Taxonomy" id="1817851"/>
    <lineage>
        <taxon>Bacteria</taxon>
        <taxon>Candidatus Edwardsiibacteriota</taxon>
    </lineage>
</organism>
<sequence length="203" mass="23508">MRNTIIFVIIATIFYSCDKIEENNNTKVDIKRNTQTIQDSTIYCALKYNLEIFTMAHSTSNNIDSIIKYYELNENNKIESKAKSFPETQEDEHLLNTFIGIIMKGKLNVTYIIKMTLINKNNAELGEVFIDVLAKHWQNPEKDFIKAVISLPDSECARIIYSTIPEEPKEVKEIIKKVDKLSEIKNLKGYDLLKKILIELANR</sequence>
<reference evidence="1 2" key="1">
    <citation type="journal article" date="2016" name="Nat. Commun.">
        <title>Thousands of microbial genomes shed light on interconnected biogeochemical processes in an aquifer system.</title>
        <authorList>
            <person name="Anantharaman K."/>
            <person name="Brown C.T."/>
            <person name="Hug L.A."/>
            <person name="Sharon I."/>
            <person name="Castelle C.J."/>
            <person name="Probst A.J."/>
            <person name="Thomas B.C."/>
            <person name="Singh A."/>
            <person name="Wilkins M.J."/>
            <person name="Karaoz U."/>
            <person name="Brodie E.L."/>
            <person name="Williams K.H."/>
            <person name="Hubbard S.S."/>
            <person name="Banfield J.F."/>
        </authorList>
    </citation>
    <scope>NUCLEOTIDE SEQUENCE [LARGE SCALE GENOMIC DNA]</scope>
</reference>